<evidence type="ECO:0000313" key="14">
    <source>
        <dbReference type="EMBL" id="SFN79025.1"/>
    </source>
</evidence>
<dbReference type="InterPro" id="IPR010559">
    <property type="entry name" value="Sig_transdc_His_kin_internal"/>
</dbReference>
<dbReference type="SMART" id="SM00387">
    <property type="entry name" value="HATPase_c"/>
    <property type="match status" value="1"/>
</dbReference>
<feature type="transmembrane region" description="Helical" evidence="12">
    <location>
        <begin position="15"/>
        <end position="38"/>
    </location>
</feature>
<evidence type="ECO:0000256" key="3">
    <source>
        <dbReference type="ARBA" id="ARBA00022553"/>
    </source>
</evidence>
<keyword evidence="11 12" id="KW-0472">Membrane</keyword>
<dbReference type="PANTHER" id="PTHR34220:SF11">
    <property type="entry name" value="SENSOR PROTEIN KINASE HPTS"/>
    <property type="match status" value="1"/>
</dbReference>
<evidence type="ECO:0000256" key="4">
    <source>
        <dbReference type="ARBA" id="ARBA00022679"/>
    </source>
</evidence>
<keyword evidence="9 12" id="KW-1133">Transmembrane helix</keyword>
<evidence type="ECO:0000256" key="6">
    <source>
        <dbReference type="ARBA" id="ARBA00022741"/>
    </source>
</evidence>
<feature type="transmembrane region" description="Helical" evidence="12">
    <location>
        <begin position="44"/>
        <end position="64"/>
    </location>
</feature>
<evidence type="ECO:0000256" key="10">
    <source>
        <dbReference type="ARBA" id="ARBA00023012"/>
    </source>
</evidence>
<accession>A0A1I5BWK0</accession>
<sequence length="339" mass="39090">MKKNERGYLADRMKLFMMVLLAFVLLMLTALLIQGFYLKNYAPFIAAVLFMMVLVRVAYLYIVLPMRETNKTLSLFSEGYILKGIYEIRVPYSKEQEDAVKKFGELLNTNELINSTKKHAEYLALQNQINPHFLYNTLEGIRSEALMEGIDSVAEMTEALATFFRYTISNLDRLVTIDEELENIENYTKIQKFRFGNRLELKVLFKGDKEEIQKLMMPKLTLQPLIENSIFHGVERKIGKGTIELRLTKTSERLHIVVSDDGLGMEPEKLQELNDRLKGTSLSYLKEEMNKRGGIALVNVNNRIRLIYGDEYGIFVYSKKNAGTDVHVTLPLVTEKHHG</sequence>
<name>A0A1I5BWK0_9CLOT</name>
<dbReference type="InterPro" id="IPR050640">
    <property type="entry name" value="Bact_2-comp_sensor_kinase"/>
</dbReference>
<evidence type="ECO:0000259" key="13">
    <source>
        <dbReference type="SMART" id="SM00387"/>
    </source>
</evidence>
<dbReference type="GO" id="GO:0000155">
    <property type="term" value="F:phosphorelay sensor kinase activity"/>
    <property type="evidence" value="ECO:0007669"/>
    <property type="project" value="InterPro"/>
</dbReference>
<keyword evidence="3" id="KW-0597">Phosphoprotein</keyword>
<dbReference type="EMBL" id="FOVK01000005">
    <property type="protein sequence ID" value="SFN79025.1"/>
    <property type="molecule type" value="Genomic_DNA"/>
</dbReference>
<reference evidence="14 15" key="1">
    <citation type="submission" date="2016-10" db="EMBL/GenBank/DDBJ databases">
        <authorList>
            <person name="de Groot N.N."/>
        </authorList>
    </citation>
    <scope>NUCLEOTIDE SEQUENCE [LARGE SCALE GENOMIC DNA]</scope>
    <source>
        <strain evidence="14 15">ML2</strain>
    </source>
</reference>
<dbReference type="RefSeq" id="WP_242943534.1">
    <property type="nucleotide sequence ID" value="NZ_FOVK01000005.1"/>
</dbReference>
<evidence type="ECO:0000256" key="2">
    <source>
        <dbReference type="ARBA" id="ARBA00022475"/>
    </source>
</evidence>
<evidence type="ECO:0000256" key="11">
    <source>
        <dbReference type="ARBA" id="ARBA00023136"/>
    </source>
</evidence>
<keyword evidence="6" id="KW-0547">Nucleotide-binding</keyword>
<evidence type="ECO:0000256" key="8">
    <source>
        <dbReference type="ARBA" id="ARBA00022840"/>
    </source>
</evidence>
<dbReference type="SUPFAM" id="SSF55874">
    <property type="entry name" value="ATPase domain of HSP90 chaperone/DNA topoisomerase II/histidine kinase"/>
    <property type="match status" value="1"/>
</dbReference>
<gene>
    <name evidence="14" type="ORF">SAMN04488695_10595</name>
</gene>
<keyword evidence="8" id="KW-0067">ATP-binding</keyword>
<comment type="subcellular location">
    <subcellularLocation>
        <location evidence="1">Cell membrane</location>
        <topology evidence="1">Multi-pass membrane protein</topology>
    </subcellularLocation>
</comment>
<keyword evidence="15" id="KW-1185">Reference proteome</keyword>
<keyword evidence="2" id="KW-1003">Cell membrane</keyword>
<evidence type="ECO:0000256" key="1">
    <source>
        <dbReference type="ARBA" id="ARBA00004651"/>
    </source>
</evidence>
<evidence type="ECO:0000313" key="15">
    <source>
        <dbReference type="Proteomes" id="UP000181899"/>
    </source>
</evidence>
<evidence type="ECO:0000256" key="9">
    <source>
        <dbReference type="ARBA" id="ARBA00022989"/>
    </source>
</evidence>
<proteinExistence type="predicted"/>
<dbReference type="InterPro" id="IPR036890">
    <property type="entry name" value="HATPase_C_sf"/>
</dbReference>
<dbReference type="Gene3D" id="3.30.565.10">
    <property type="entry name" value="Histidine kinase-like ATPase, C-terminal domain"/>
    <property type="match status" value="1"/>
</dbReference>
<evidence type="ECO:0000256" key="12">
    <source>
        <dbReference type="SAM" id="Phobius"/>
    </source>
</evidence>
<keyword evidence="7 14" id="KW-0418">Kinase</keyword>
<dbReference type="GO" id="GO:0005524">
    <property type="term" value="F:ATP binding"/>
    <property type="evidence" value="ECO:0007669"/>
    <property type="project" value="UniProtKB-KW"/>
</dbReference>
<feature type="domain" description="Histidine kinase/HSP90-like ATPase" evidence="13">
    <location>
        <begin position="213"/>
        <end position="334"/>
    </location>
</feature>
<keyword evidence="5 12" id="KW-0812">Transmembrane</keyword>
<dbReference type="PANTHER" id="PTHR34220">
    <property type="entry name" value="SENSOR HISTIDINE KINASE YPDA"/>
    <property type="match status" value="1"/>
</dbReference>
<keyword evidence="4" id="KW-0808">Transferase</keyword>
<keyword evidence="10" id="KW-0902">Two-component regulatory system</keyword>
<organism evidence="14 15">
    <name type="scientific">Proteiniclasticum ruminis</name>
    <dbReference type="NCBI Taxonomy" id="398199"/>
    <lineage>
        <taxon>Bacteria</taxon>
        <taxon>Bacillati</taxon>
        <taxon>Bacillota</taxon>
        <taxon>Clostridia</taxon>
        <taxon>Eubacteriales</taxon>
        <taxon>Clostridiaceae</taxon>
        <taxon>Proteiniclasticum</taxon>
    </lineage>
</organism>
<dbReference type="AlphaFoldDB" id="A0A1I5BWK0"/>
<dbReference type="Pfam" id="PF06580">
    <property type="entry name" value="His_kinase"/>
    <property type="match status" value="1"/>
</dbReference>
<evidence type="ECO:0000256" key="7">
    <source>
        <dbReference type="ARBA" id="ARBA00022777"/>
    </source>
</evidence>
<protein>
    <submittedName>
        <fullName evidence="14">Two-component system, sensor histidine kinase YesM</fullName>
    </submittedName>
</protein>
<dbReference type="Proteomes" id="UP000181899">
    <property type="component" value="Unassembled WGS sequence"/>
</dbReference>
<dbReference type="GO" id="GO:0005886">
    <property type="term" value="C:plasma membrane"/>
    <property type="evidence" value="ECO:0007669"/>
    <property type="project" value="UniProtKB-SubCell"/>
</dbReference>
<dbReference type="InterPro" id="IPR003594">
    <property type="entry name" value="HATPase_dom"/>
</dbReference>
<dbReference type="Pfam" id="PF02518">
    <property type="entry name" value="HATPase_c"/>
    <property type="match status" value="1"/>
</dbReference>
<evidence type="ECO:0000256" key="5">
    <source>
        <dbReference type="ARBA" id="ARBA00022692"/>
    </source>
</evidence>